<name>A0A1J1IDP8_9DIPT</name>
<proteinExistence type="predicted"/>
<keyword evidence="2" id="KW-1185">Reference proteome</keyword>
<evidence type="ECO:0000313" key="1">
    <source>
        <dbReference type="EMBL" id="CRK96569.1"/>
    </source>
</evidence>
<accession>A0A1J1IDP8</accession>
<gene>
    <name evidence="1" type="ORF">CLUMA_CG010201</name>
</gene>
<reference evidence="1 2" key="1">
    <citation type="submission" date="2015-04" db="EMBL/GenBank/DDBJ databases">
        <authorList>
            <person name="Syromyatnikov M.Y."/>
            <person name="Popov V.N."/>
        </authorList>
    </citation>
    <scope>NUCLEOTIDE SEQUENCE [LARGE SCALE GENOMIC DNA]</scope>
</reference>
<dbReference type="Proteomes" id="UP000183832">
    <property type="component" value="Unassembled WGS sequence"/>
</dbReference>
<dbReference type="AlphaFoldDB" id="A0A1J1IDP8"/>
<evidence type="ECO:0000313" key="2">
    <source>
        <dbReference type="Proteomes" id="UP000183832"/>
    </source>
</evidence>
<sequence>MINITKPAHKYVEIQVKSSQHVEEPWENFKTQSNLGKNMFKGTNSITSGSTFQHFAVINFHCLSWPGFTFVDVLSFENFPDTELNSHDSSKLNKHLDFELLERVLDPFLNQFAVNIKVKIAKASGKPDTYQGKAIEF</sequence>
<protein>
    <submittedName>
        <fullName evidence="1">CLUMA_CG010201, isoform A</fullName>
    </submittedName>
</protein>
<organism evidence="1 2">
    <name type="scientific">Clunio marinus</name>
    <dbReference type="NCBI Taxonomy" id="568069"/>
    <lineage>
        <taxon>Eukaryota</taxon>
        <taxon>Metazoa</taxon>
        <taxon>Ecdysozoa</taxon>
        <taxon>Arthropoda</taxon>
        <taxon>Hexapoda</taxon>
        <taxon>Insecta</taxon>
        <taxon>Pterygota</taxon>
        <taxon>Neoptera</taxon>
        <taxon>Endopterygota</taxon>
        <taxon>Diptera</taxon>
        <taxon>Nematocera</taxon>
        <taxon>Chironomoidea</taxon>
        <taxon>Chironomidae</taxon>
        <taxon>Clunio</taxon>
    </lineage>
</organism>
<dbReference type="EMBL" id="CVRI01000044">
    <property type="protein sequence ID" value="CRK96569.1"/>
    <property type="molecule type" value="Genomic_DNA"/>
</dbReference>